<dbReference type="KEGG" id="eac:EAL2_c13890"/>
<name>W8T4L2_PEPAC</name>
<sequence length="103" mass="12081">MAATEKMRIYAIIIAIAMELPFPDFEDFDATREFIAEHEMVYRALLSKFRSAKREEAKAYFYAVYDLESLKMRLKTGNWVTKMFSKKKPPFNSLETLNAANRI</sequence>
<dbReference type="AlphaFoldDB" id="W8T4L2"/>
<reference evidence="1 2" key="1">
    <citation type="journal article" date="2014" name="Genome Announc.">
        <title>Complete Genome Sequence of Amino Acid-Utilizing Eubacterium acidaminophilum al-2 (DSM 3953).</title>
        <authorList>
            <person name="Poehlein A."/>
            <person name="Andreesen J.R."/>
            <person name="Daniel R."/>
        </authorList>
    </citation>
    <scope>NUCLEOTIDE SEQUENCE [LARGE SCALE GENOMIC DNA]</scope>
    <source>
        <strain evidence="1 2">DSM 3953</strain>
    </source>
</reference>
<protein>
    <submittedName>
        <fullName evidence="1">Uncharacterized protein</fullName>
    </submittedName>
</protein>
<accession>W8T4L2</accession>
<dbReference type="HOGENOM" id="CLU_2259552_0_0_9"/>
<organism evidence="1 2">
    <name type="scientific">Peptoclostridium acidaminophilum DSM 3953</name>
    <dbReference type="NCBI Taxonomy" id="1286171"/>
    <lineage>
        <taxon>Bacteria</taxon>
        <taxon>Bacillati</taxon>
        <taxon>Bacillota</taxon>
        <taxon>Clostridia</taxon>
        <taxon>Peptostreptococcales</taxon>
        <taxon>Peptoclostridiaceae</taxon>
        <taxon>Peptoclostridium</taxon>
    </lineage>
</organism>
<evidence type="ECO:0000313" key="1">
    <source>
        <dbReference type="EMBL" id="AHM56684.1"/>
    </source>
</evidence>
<proteinExistence type="predicted"/>
<keyword evidence="2" id="KW-1185">Reference proteome</keyword>
<gene>
    <name evidence="1" type="ORF">EAL2_c13890</name>
</gene>
<evidence type="ECO:0000313" key="2">
    <source>
        <dbReference type="Proteomes" id="UP000019591"/>
    </source>
</evidence>
<dbReference type="RefSeq" id="WP_025435668.1">
    <property type="nucleotide sequence ID" value="NZ_CP007452.1"/>
</dbReference>
<dbReference type="EMBL" id="CP007452">
    <property type="protein sequence ID" value="AHM56684.1"/>
    <property type="molecule type" value="Genomic_DNA"/>
</dbReference>
<dbReference type="Proteomes" id="UP000019591">
    <property type="component" value="Chromosome"/>
</dbReference>